<dbReference type="Proteomes" id="UP000001025">
    <property type="component" value="Chromosome"/>
</dbReference>
<keyword evidence="2" id="KW-1185">Reference proteome</keyword>
<reference evidence="1 2" key="1">
    <citation type="journal article" date="2003" name="Proc. Natl. Acad. Sci. U.S.A.">
        <title>Complete genome sequence of the marine planctomycete Pirellula sp. strain 1.</title>
        <authorList>
            <person name="Gloeckner F.O."/>
            <person name="Kube M."/>
            <person name="Bauer M."/>
            <person name="Teeling H."/>
            <person name="Lombardot T."/>
            <person name="Ludwig W."/>
            <person name="Gade D."/>
            <person name="Beck A."/>
            <person name="Borzym K."/>
            <person name="Heitmann K."/>
            <person name="Rabus R."/>
            <person name="Schlesner H."/>
            <person name="Amann R."/>
            <person name="Reinhardt R."/>
        </authorList>
    </citation>
    <scope>NUCLEOTIDE SEQUENCE [LARGE SCALE GENOMIC DNA]</scope>
    <source>
        <strain evidence="2">DSM 10527 / NCIMB 13988 / SH1</strain>
    </source>
</reference>
<proteinExistence type="predicted"/>
<dbReference type="KEGG" id="rba:RB2319"/>
<organism evidence="1 2">
    <name type="scientific">Rhodopirellula baltica (strain DSM 10527 / NCIMB 13988 / SH1)</name>
    <dbReference type="NCBI Taxonomy" id="243090"/>
    <lineage>
        <taxon>Bacteria</taxon>
        <taxon>Pseudomonadati</taxon>
        <taxon>Planctomycetota</taxon>
        <taxon>Planctomycetia</taxon>
        <taxon>Pirellulales</taxon>
        <taxon>Pirellulaceae</taxon>
        <taxon>Rhodopirellula</taxon>
    </lineage>
</organism>
<accession>Q7UW20</accession>
<dbReference type="EnsemblBacteria" id="CAD72551">
    <property type="protein sequence ID" value="CAD72551"/>
    <property type="gene ID" value="RB2319"/>
</dbReference>
<dbReference type="AlphaFoldDB" id="Q7UW20"/>
<gene>
    <name evidence="1" type="ordered locus">RB2319</name>
</gene>
<protein>
    <submittedName>
        <fullName evidence="1">Uncharacterized protein</fullName>
    </submittedName>
</protein>
<dbReference type="EMBL" id="BX294136">
    <property type="protein sequence ID" value="CAD72551.1"/>
    <property type="molecule type" value="Genomic_DNA"/>
</dbReference>
<evidence type="ECO:0000313" key="2">
    <source>
        <dbReference type="Proteomes" id="UP000001025"/>
    </source>
</evidence>
<evidence type="ECO:0000313" key="1">
    <source>
        <dbReference type="EMBL" id="CAD72551.1"/>
    </source>
</evidence>
<dbReference type="InParanoid" id="Q7UW20"/>
<dbReference type="HOGENOM" id="CLU_2424886_0_0_0"/>
<sequence length="91" mass="10258">MQTTYKQTRARDTSRLVCFVERPEALNSVSSKLHVRDDTLDLANQCTKDISDGIETVLDGNLICVSRDEDQCSERCQCGGCCEERKVTIRV</sequence>
<dbReference type="STRING" id="243090.RB2319"/>
<name>Q7UW20_RHOBA</name>